<sequence length="185" mass="20241">MPLSQLDKQPALIVIDLQKGIVSLPLAHPTNEITSKAAQLADAFRDRGFPVVLVNVAGGAPGRTDQSHHFDPPADWADLVPELKEHPRDHKVTKMRWGAFHGTGLDEHLKNLNVTQVFVCGIATSIGVESTARYAHEHGYHVALVTDAMTDLDPVSHQHSVEKIFPRLGETTTTNEVLSSLNTNH</sequence>
<dbReference type="AlphaFoldDB" id="A0A160FSK2"/>
<dbReference type="Proteomes" id="UP000076852">
    <property type="component" value="Chromosome 2"/>
</dbReference>
<organism evidence="3 4">
    <name type="scientific">Paraburkholderia phytofirmans OLGA172</name>
    <dbReference type="NCBI Taxonomy" id="1417228"/>
    <lineage>
        <taxon>Bacteria</taxon>
        <taxon>Pseudomonadati</taxon>
        <taxon>Pseudomonadota</taxon>
        <taxon>Betaproteobacteria</taxon>
        <taxon>Burkholderiales</taxon>
        <taxon>Burkholderiaceae</taxon>
        <taxon>Paraburkholderia</taxon>
    </lineage>
</organism>
<dbReference type="InterPro" id="IPR050272">
    <property type="entry name" value="Isochorismatase-like_hydrls"/>
</dbReference>
<evidence type="ECO:0000256" key="1">
    <source>
        <dbReference type="ARBA" id="ARBA00022801"/>
    </source>
</evidence>
<evidence type="ECO:0000259" key="2">
    <source>
        <dbReference type="Pfam" id="PF00857"/>
    </source>
</evidence>
<dbReference type="KEGG" id="buz:AYM40_27805"/>
<dbReference type="InterPro" id="IPR036380">
    <property type="entry name" value="Isochorismatase-like_sf"/>
</dbReference>
<keyword evidence="4" id="KW-1185">Reference proteome</keyword>
<protein>
    <submittedName>
        <fullName evidence="3">Hydrolase</fullName>
    </submittedName>
</protein>
<dbReference type="Gene3D" id="3.40.50.850">
    <property type="entry name" value="Isochorismatase-like"/>
    <property type="match status" value="1"/>
</dbReference>
<dbReference type="PANTHER" id="PTHR43540">
    <property type="entry name" value="PEROXYUREIDOACRYLATE/UREIDOACRYLATE AMIDOHYDROLASE-RELATED"/>
    <property type="match status" value="1"/>
</dbReference>
<dbReference type="OrthoDB" id="9781985at2"/>
<dbReference type="CDD" id="cd00431">
    <property type="entry name" value="cysteine_hydrolases"/>
    <property type="match status" value="1"/>
</dbReference>
<accession>A0A160FSK2</accession>
<proteinExistence type="predicted"/>
<evidence type="ECO:0000313" key="3">
    <source>
        <dbReference type="EMBL" id="ANB76085.1"/>
    </source>
</evidence>
<gene>
    <name evidence="3" type="ORF">AYM40_27805</name>
</gene>
<name>A0A160FSK2_9BURK</name>
<dbReference type="SUPFAM" id="SSF52499">
    <property type="entry name" value="Isochorismatase-like hydrolases"/>
    <property type="match status" value="1"/>
</dbReference>
<dbReference type="STRING" id="1804984.AYM40_27805"/>
<feature type="domain" description="Isochorismatase-like" evidence="2">
    <location>
        <begin position="11"/>
        <end position="176"/>
    </location>
</feature>
<dbReference type="RefSeq" id="WP_063499337.1">
    <property type="nucleotide sequence ID" value="NZ_CP014579.1"/>
</dbReference>
<keyword evidence="1 3" id="KW-0378">Hydrolase</keyword>
<dbReference type="GO" id="GO:0016787">
    <property type="term" value="F:hydrolase activity"/>
    <property type="evidence" value="ECO:0007669"/>
    <property type="project" value="UniProtKB-KW"/>
</dbReference>
<dbReference type="PANTHER" id="PTHR43540:SF7">
    <property type="entry name" value="ISOCHORISMATASE FAMILY PROTEIN YECD"/>
    <property type="match status" value="1"/>
</dbReference>
<dbReference type="InterPro" id="IPR000868">
    <property type="entry name" value="Isochorismatase-like_dom"/>
</dbReference>
<dbReference type="Pfam" id="PF00857">
    <property type="entry name" value="Isochorismatase"/>
    <property type="match status" value="1"/>
</dbReference>
<evidence type="ECO:0000313" key="4">
    <source>
        <dbReference type="Proteomes" id="UP000076852"/>
    </source>
</evidence>
<dbReference type="EMBL" id="CP014579">
    <property type="protein sequence ID" value="ANB76085.1"/>
    <property type="molecule type" value="Genomic_DNA"/>
</dbReference>
<reference evidence="3 4" key="1">
    <citation type="journal article" date="2016" name="Gene">
        <title>PacBio SMRT assembly of a complex multi-replicon genome reveals chlorocatechol degradative operon in a region of genome plasticity.</title>
        <authorList>
            <person name="Ricker N."/>
            <person name="Shen S.Y."/>
            <person name="Goordial J."/>
            <person name="Jin S."/>
            <person name="Fulthorpe R.R."/>
        </authorList>
    </citation>
    <scope>NUCLEOTIDE SEQUENCE [LARGE SCALE GENOMIC DNA]</scope>
    <source>
        <strain evidence="3 4">OLGA172</strain>
    </source>
</reference>